<dbReference type="InterPro" id="IPR001810">
    <property type="entry name" value="F-box_dom"/>
</dbReference>
<evidence type="ECO:0000313" key="2">
    <source>
        <dbReference type="EMBL" id="KAF9590522.1"/>
    </source>
</evidence>
<dbReference type="CDD" id="cd22160">
    <property type="entry name" value="F-box_AtFBL13-like"/>
    <property type="match status" value="1"/>
</dbReference>
<gene>
    <name evidence="2" type="ORF">IFM89_035731</name>
</gene>
<protein>
    <recommendedName>
        <fullName evidence="1">F-box domain-containing protein</fullName>
    </recommendedName>
</protein>
<accession>A0A835H2E2</accession>
<feature type="domain" description="F-box" evidence="1">
    <location>
        <begin position="107"/>
        <end position="155"/>
    </location>
</feature>
<name>A0A835H2E2_9MAGN</name>
<dbReference type="SUPFAM" id="SSF52058">
    <property type="entry name" value="L domain-like"/>
    <property type="match status" value="1"/>
</dbReference>
<dbReference type="AlphaFoldDB" id="A0A835H2E2"/>
<evidence type="ECO:0000259" key="1">
    <source>
        <dbReference type="PROSITE" id="PS50181"/>
    </source>
</evidence>
<organism evidence="2 3">
    <name type="scientific">Coptis chinensis</name>
    <dbReference type="NCBI Taxonomy" id="261450"/>
    <lineage>
        <taxon>Eukaryota</taxon>
        <taxon>Viridiplantae</taxon>
        <taxon>Streptophyta</taxon>
        <taxon>Embryophyta</taxon>
        <taxon>Tracheophyta</taxon>
        <taxon>Spermatophyta</taxon>
        <taxon>Magnoliopsida</taxon>
        <taxon>Ranunculales</taxon>
        <taxon>Ranunculaceae</taxon>
        <taxon>Coptidoideae</taxon>
        <taxon>Coptis</taxon>
    </lineage>
</organism>
<feature type="domain" description="F-box" evidence="1">
    <location>
        <begin position="416"/>
        <end position="466"/>
    </location>
</feature>
<sequence length="819" mass="92666">MPSLVSAEVMFEKFRPERPKEEMALVSSKLLEGLSHVKTLKISGQGERPYPEDGDGWILEAVPQCLLLHLKRVDYYEFEGHCLEFDEDFMDGKEKKLLKRDNMSVAEDRISKLPDTLLHYILSFLPTKQVVATSVLSTTWTTLWTSVPKLDFSSRGYSSESARKFMNSIDRVLLSHNLSIIKKFSLSCSNCDNSRINAWLSAILKHKVQELNLSLCVYKKESIVLPIALFSCASLTVLILSSVGIVKAPSFISFPYLKILQLRDVQFFDECLTDSFSSFPVLEELSICNCKWINNSNKISISNPALKCLVLEMTDSYDGGTIDFFMMNAPSLVSLSWVSDYLPIECSLSSMPSLVSAKVIFQKFRPERPKEEMALVSSKLLEGLSHVKTLNISGQEDHMDVKKQKLLKQHNMSIAEDRISKLPNTVLQYLLSFLSTKDVVATCILSTRWRHVWTSAPNLDLSYVMFQSSSECARHFMNSVDRVLLFHNLSNIQNFSLKCYPECDDSRVSAWISAVVGHNVQELILDLGFMFRAPTILPLALFSCESLTVLKLSDAGVVKIPSSISFPVLKIFQLTSLKFFDECLTESFSSCPVLEELIIKNCAWINNSNKISISNPVLKRLVMESSKNLEGGNIDFFKMNAPSLVSLIWVGEYHPIECSVTDMPLLSSANVVFQKFHPHRLKEEISLAASKLLGALSHVKLLQISGQILFHAKDFLADLPEFENLLQLEVYKDFKRLSTRALLHLPRISPYLATLIFKARRESVQRRWRLDIRNSSPVFTITPKKSRIFGVRWAPYGARCDKILAGKCYCFGGNDSPCF</sequence>
<dbReference type="OrthoDB" id="612216at2759"/>
<dbReference type="InterPro" id="IPR055294">
    <property type="entry name" value="FBL60-like"/>
</dbReference>
<dbReference type="PROSITE" id="PS50181">
    <property type="entry name" value="FBOX"/>
    <property type="match status" value="2"/>
</dbReference>
<keyword evidence="3" id="KW-1185">Reference proteome</keyword>
<dbReference type="InterPro" id="IPR053781">
    <property type="entry name" value="F-box_AtFBL13-like"/>
</dbReference>
<dbReference type="InterPro" id="IPR036047">
    <property type="entry name" value="F-box-like_dom_sf"/>
</dbReference>
<proteinExistence type="predicted"/>
<dbReference type="Proteomes" id="UP000631114">
    <property type="component" value="Unassembled WGS sequence"/>
</dbReference>
<reference evidence="2 3" key="1">
    <citation type="submission" date="2020-10" db="EMBL/GenBank/DDBJ databases">
        <title>The Coptis chinensis genome and diversification of protoberbering-type alkaloids.</title>
        <authorList>
            <person name="Wang B."/>
            <person name="Shu S."/>
            <person name="Song C."/>
            <person name="Liu Y."/>
        </authorList>
    </citation>
    <scope>NUCLEOTIDE SEQUENCE [LARGE SCALE GENOMIC DNA]</scope>
    <source>
        <strain evidence="2">HL-2020</strain>
        <tissue evidence="2">Leaf</tissue>
    </source>
</reference>
<dbReference type="InterPro" id="IPR032675">
    <property type="entry name" value="LRR_dom_sf"/>
</dbReference>
<dbReference type="Pfam" id="PF00646">
    <property type="entry name" value="F-box"/>
    <property type="match status" value="2"/>
</dbReference>
<dbReference type="Pfam" id="PF24758">
    <property type="entry name" value="LRR_At5g56370"/>
    <property type="match status" value="2"/>
</dbReference>
<evidence type="ECO:0000313" key="3">
    <source>
        <dbReference type="Proteomes" id="UP000631114"/>
    </source>
</evidence>
<dbReference type="Gene3D" id="1.20.1280.50">
    <property type="match status" value="2"/>
</dbReference>
<dbReference type="InterPro" id="IPR055411">
    <property type="entry name" value="LRR_FXL15/At3g58940/PEG3-like"/>
</dbReference>
<dbReference type="PANTHER" id="PTHR31293:SF12">
    <property type="entry name" value="RNI-LIKE SUPERFAMILY PROTEIN"/>
    <property type="match status" value="1"/>
</dbReference>
<dbReference type="EMBL" id="JADFTS010000009">
    <property type="protein sequence ID" value="KAF9590522.1"/>
    <property type="molecule type" value="Genomic_DNA"/>
</dbReference>
<dbReference type="PANTHER" id="PTHR31293">
    <property type="entry name" value="RNI-LIKE SUPERFAMILY PROTEIN"/>
    <property type="match status" value="1"/>
</dbReference>
<comment type="caution">
    <text evidence="2">The sequence shown here is derived from an EMBL/GenBank/DDBJ whole genome shotgun (WGS) entry which is preliminary data.</text>
</comment>
<dbReference type="Gene3D" id="3.80.10.10">
    <property type="entry name" value="Ribonuclease Inhibitor"/>
    <property type="match status" value="2"/>
</dbReference>
<dbReference type="SMART" id="SM00256">
    <property type="entry name" value="FBOX"/>
    <property type="match status" value="2"/>
</dbReference>
<dbReference type="SUPFAM" id="SSF81383">
    <property type="entry name" value="F-box domain"/>
    <property type="match status" value="2"/>
</dbReference>